<dbReference type="AlphaFoldDB" id="A0AAD7D1W5"/>
<evidence type="ECO:0000256" key="1">
    <source>
        <dbReference type="SAM" id="MobiDB-lite"/>
    </source>
</evidence>
<sequence length="324" mass="35386">MPPSHPSTGRRLAALFDTPSSPLGSPSSNGPPGFSSTPPGSPGGVPVTPTPAGPRTSSSPYASAGVTRCSRGRGLRTGAEDLTQFGALTARKLKLKPHSVVKLEEFAKDATSKSEVTIFGHVLHLEEMQALLVPTATSFVIPKKFENKLNIHGLRTMLSPTLYAYVKKAGADSPSLNSPSHPTEEQLEDKAVWDPVSSRLRHRLTDHRYDIKKMITDSIWVSVKTEDGETTFTEREDPLDIIKLCEALVELVPDATIKVTLPMLGRVAILRQVLFDVGSAPKYWEKVDEQLAKLCERFADDEAAEAKIFRAIAKVLNMMHIQQP</sequence>
<keyword evidence="3" id="KW-1185">Reference proteome</keyword>
<protein>
    <submittedName>
        <fullName evidence="2">Uncharacterized protein</fullName>
    </submittedName>
</protein>
<reference evidence="2" key="1">
    <citation type="submission" date="2023-03" db="EMBL/GenBank/DDBJ databases">
        <title>Massive genome expansion in bonnet fungi (Mycena s.s.) driven by repeated elements and novel gene families across ecological guilds.</title>
        <authorList>
            <consortium name="Lawrence Berkeley National Laboratory"/>
            <person name="Harder C.B."/>
            <person name="Miyauchi S."/>
            <person name="Viragh M."/>
            <person name="Kuo A."/>
            <person name="Thoen E."/>
            <person name="Andreopoulos B."/>
            <person name="Lu D."/>
            <person name="Skrede I."/>
            <person name="Drula E."/>
            <person name="Henrissat B."/>
            <person name="Morin E."/>
            <person name="Kohler A."/>
            <person name="Barry K."/>
            <person name="LaButti K."/>
            <person name="Morin E."/>
            <person name="Salamov A."/>
            <person name="Lipzen A."/>
            <person name="Mereny Z."/>
            <person name="Hegedus B."/>
            <person name="Baldrian P."/>
            <person name="Stursova M."/>
            <person name="Weitz H."/>
            <person name="Taylor A."/>
            <person name="Grigoriev I.V."/>
            <person name="Nagy L.G."/>
            <person name="Martin F."/>
            <person name="Kauserud H."/>
        </authorList>
    </citation>
    <scope>NUCLEOTIDE SEQUENCE</scope>
    <source>
        <strain evidence="2">CBHHK067</strain>
    </source>
</reference>
<feature type="compositionally biased region" description="Low complexity" evidence="1">
    <location>
        <begin position="18"/>
        <end position="38"/>
    </location>
</feature>
<evidence type="ECO:0000313" key="2">
    <source>
        <dbReference type="EMBL" id="KAJ7675040.1"/>
    </source>
</evidence>
<organism evidence="2 3">
    <name type="scientific">Mycena rosella</name>
    <name type="common">Pink bonnet</name>
    <name type="synonym">Agaricus rosellus</name>
    <dbReference type="NCBI Taxonomy" id="1033263"/>
    <lineage>
        <taxon>Eukaryota</taxon>
        <taxon>Fungi</taxon>
        <taxon>Dikarya</taxon>
        <taxon>Basidiomycota</taxon>
        <taxon>Agaricomycotina</taxon>
        <taxon>Agaricomycetes</taxon>
        <taxon>Agaricomycetidae</taxon>
        <taxon>Agaricales</taxon>
        <taxon>Marasmiineae</taxon>
        <taxon>Mycenaceae</taxon>
        <taxon>Mycena</taxon>
    </lineage>
</organism>
<proteinExistence type="predicted"/>
<accession>A0AAD7D1W5</accession>
<dbReference type="EMBL" id="JARKIE010000153">
    <property type="protein sequence ID" value="KAJ7675040.1"/>
    <property type="molecule type" value="Genomic_DNA"/>
</dbReference>
<name>A0AAD7D1W5_MYCRO</name>
<feature type="region of interest" description="Disordered" evidence="1">
    <location>
        <begin position="1"/>
        <end position="72"/>
    </location>
</feature>
<evidence type="ECO:0000313" key="3">
    <source>
        <dbReference type="Proteomes" id="UP001221757"/>
    </source>
</evidence>
<comment type="caution">
    <text evidence="2">The sequence shown here is derived from an EMBL/GenBank/DDBJ whole genome shotgun (WGS) entry which is preliminary data.</text>
</comment>
<gene>
    <name evidence="2" type="ORF">B0H17DRAFT_1182999</name>
</gene>
<dbReference type="Proteomes" id="UP001221757">
    <property type="component" value="Unassembled WGS sequence"/>
</dbReference>